<dbReference type="AlphaFoldDB" id="A0A8J2JDE7"/>
<dbReference type="FunFam" id="2.60.120.260:FF:000020">
    <property type="entry name" value="neuroendocrine convertase 2"/>
    <property type="match status" value="1"/>
</dbReference>
<dbReference type="GO" id="GO:0004252">
    <property type="term" value="F:serine-type endopeptidase activity"/>
    <property type="evidence" value="ECO:0007669"/>
    <property type="project" value="InterPro"/>
</dbReference>
<dbReference type="GO" id="GO:0005615">
    <property type="term" value="C:extracellular space"/>
    <property type="evidence" value="ECO:0007669"/>
    <property type="project" value="TreeGrafter"/>
</dbReference>
<dbReference type="PROSITE" id="PS51829">
    <property type="entry name" value="P_HOMO_B"/>
    <property type="match status" value="1"/>
</dbReference>
<organism evidence="5 6">
    <name type="scientific">Allacma fusca</name>
    <dbReference type="NCBI Taxonomy" id="39272"/>
    <lineage>
        <taxon>Eukaryota</taxon>
        <taxon>Metazoa</taxon>
        <taxon>Ecdysozoa</taxon>
        <taxon>Arthropoda</taxon>
        <taxon>Hexapoda</taxon>
        <taxon>Collembola</taxon>
        <taxon>Symphypleona</taxon>
        <taxon>Sminthuridae</taxon>
        <taxon>Allacma</taxon>
    </lineage>
</organism>
<sequence>PIPTQGKSLILTLDTNACEGSETQVEYLEHVQAVISLNSTRRGDVQMFLSSPMGTRSMILSRRPNDDDRHDGFVKWPFMTTHTWGENPRGTWTLEIRFAVDTPHSGFIKEWGLMLHGTREAPYSSLPVRDPHSKLAVVKKAHEDRKKA</sequence>
<keyword evidence="1" id="KW-0645">Protease</keyword>
<reference evidence="5" key="1">
    <citation type="submission" date="2021-06" db="EMBL/GenBank/DDBJ databases">
        <authorList>
            <person name="Hodson N. C."/>
            <person name="Mongue J. A."/>
            <person name="Jaron S. K."/>
        </authorList>
    </citation>
    <scope>NUCLEOTIDE SEQUENCE</scope>
</reference>
<dbReference type="GO" id="GO:0016020">
    <property type="term" value="C:membrane"/>
    <property type="evidence" value="ECO:0007669"/>
    <property type="project" value="TreeGrafter"/>
</dbReference>
<evidence type="ECO:0000256" key="1">
    <source>
        <dbReference type="ARBA" id="ARBA00022670"/>
    </source>
</evidence>
<dbReference type="InterPro" id="IPR002884">
    <property type="entry name" value="P_dom"/>
</dbReference>
<evidence type="ECO:0000256" key="3">
    <source>
        <dbReference type="ARBA" id="ARBA00022825"/>
    </source>
</evidence>
<keyword evidence="3" id="KW-0720">Serine protease</keyword>
<feature type="non-terminal residue" evidence="5">
    <location>
        <position position="1"/>
    </location>
</feature>
<evidence type="ECO:0000259" key="4">
    <source>
        <dbReference type="PROSITE" id="PS51829"/>
    </source>
</evidence>
<feature type="domain" description="P/Homo B" evidence="4">
    <location>
        <begin position="1"/>
        <end position="121"/>
    </location>
</feature>
<dbReference type="Proteomes" id="UP000708208">
    <property type="component" value="Unassembled WGS sequence"/>
</dbReference>
<evidence type="ECO:0000313" key="5">
    <source>
        <dbReference type="EMBL" id="CAG7717536.1"/>
    </source>
</evidence>
<keyword evidence="2" id="KW-0378">Hydrolase</keyword>
<dbReference type="PANTHER" id="PTHR42884:SF13">
    <property type="entry name" value="NEUROENDOCRINE CONVERTASE 2"/>
    <property type="match status" value="1"/>
</dbReference>
<evidence type="ECO:0000313" key="6">
    <source>
        <dbReference type="Proteomes" id="UP000708208"/>
    </source>
</evidence>
<accession>A0A8J2JDE7</accession>
<name>A0A8J2JDE7_9HEXA</name>
<dbReference type="PANTHER" id="PTHR42884">
    <property type="entry name" value="PROPROTEIN CONVERTASE SUBTILISIN/KEXIN-RELATED"/>
    <property type="match status" value="1"/>
</dbReference>
<dbReference type="OrthoDB" id="300641at2759"/>
<protein>
    <recommendedName>
        <fullName evidence="4">P/Homo B domain-containing protein</fullName>
    </recommendedName>
</protein>
<proteinExistence type="predicted"/>
<dbReference type="Pfam" id="PF01483">
    <property type="entry name" value="P_proprotein"/>
    <property type="match status" value="1"/>
</dbReference>
<dbReference type="GO" id="GO:0043005">
    <property type="term" value="C:neuron projection"/>
    <property type="evidence" value="ECO:0007669"/>
    <property type="project" value="TreeGrafter"/>
</dbReference>
<evidence type="ECO:0000256" key="2">
    <source>
        <dbReference type="ARBA" id="ARBA00022801"/>
    </source>
</evidence>
<dbReference type="EMBL" id="CAJVCH010046672">
    <property type="protein sequence ID" value="CAG7717536.1"/>
    <property type="molecule type" value="Genomic_DNA"/>
</dbReference>
<dbReference type="GO" id="GO:0016486">
    <property type="term" value="P:peptide hormone processing"/>
    <property type="evidence" value="ECO:0007669"/>
    <property type="project" value="TreeGrafter"/>
</dbReference>
<comment type="caution">
    <text evidence="5">The sequence shown here is derived from an EMBL/GenBank/DDBJ whole genome shotgun (WGS) entry which is preliminary data.</text>
</comment>
<gene>
    <name evidence="5" type="ORF">AFUS01_LOCUS6992</name>
</gene>
<keyword evidence="6" id="KW-1185">Reference proteome</keyword>